<dbReference type="Proteomes" id="UP000824265">
    <property type="component" value="Unassembled WGS sequence"/>
</dbReference>
<name>A0A9D1R7K1_9FIRM</name>
<proteinExistence type="predicted"/>
<protein>
    <submittedName>
        <fullName evidence="1">Uncharacterized protein</fullName>
    </submittedName>
</protein>
<evidence type="ECO:0000313" key="1">
    <source>
        <dbReference type="EMBL" id="HIW82295.1"/>
    </source>
</evidence>
<accession>A0A9D1R7K1</accession>
<gene>
    <name evidence="1" type="ORF">H9742_12395</name>
</gene>
<reference evidence="1" key="2">
    <citation type="submission" date="2021-04" db="EMBL/GenBank/DDBJ databases">
        <authorList>
            <person name="Gilroy R."/>
        </authorList>
    </citation>
    <scope>NUCLEOTIDE SEQUENCE</scope>
    <source>
        <strain evidence="1">CHK195-6426</strain>
    </source>
</reference>
<evidence type="ECO:0000313" key="2">
    <source>
        <dbReference type="Proteomes" id="UP000824265"/>
    </source>
</evidence>
<organism evidence="1 2">
    <name type="scientific">Candidatus Acetatifactor stercoripullorum</name>
    <dbReference type="NCBI Taxonomy" id="2838414"/>
    <lineage>
        <taxon>Bacteria</taxon>
        <taxon>Bacillati</taxon>
        <taxon>Bacillota</taxon>
        <taxon>Clostridia</taxon>
        <taxon>Lachnospirales</taxon>
        <taxon>Lachnospiraceae</taxon>
        <taxon>Acetatifactor</taxon>
    </lineage>
</organism>
<sequence>MQMVVLLNDFEHAHSLLDGNNGMASKYGAIGYYEDLNIEKGCPELTITKTLGMRTFWDMQQNQEIHKDAHWQDKMVEIEMRVSDMDGYKDIAFFHHLLIGKK</sequence>
<dbReference type="AlphaFoldDB" id="A0A9D1R7K1"/>
<dbReference type="EMBL" id="DXGH01000070">
    <property type="protein sequence ID" value="HIW82295.1"/>
    <property type="molecule type" value="Genomic_DNA"/>
</dbReference>
<reference evidence="1" key="1">
    <citation type="journal article" date="2021" name="PeerJ">
        <title>Extensive microbial diversity within the chicken gut microbiome revealed by metagenomics and culture.</title>
        <authorList>
            <person name="Gilroy R."/>
            <person name="Ravi A."/>
            <person name="Getino M."/>
            <person name="Pursley I."/>
            <person name="Horton D.L."/>
            <person name="Alikhan N.F."/>
            <person name="Baker D."/>
            <person name="Gharbi K."/>
            <person name="Hall N."/>
            <person name="Watson M."/>
            <person name="Adriaenssens E.M."/>
            <person name="Foster-Nyarko E."/>
            <person name="Jarju S."/>
            <person name="Secka A."/>
            <person name="Antonio M."/>
            <person name="Oren A."/>
            <person name="Chaudhuri R.R."/>
            <person name="La Ragione R."/>
            <person name="Hildebrand F."/>
            <person name="Pallen M.J."/>
        </authorList>
    </citation>
    <scope>NUCLEOTIDE SEQUENCE</scope>
    <source>
        <strain evidence="1">CHK195-6426</strain>
    </source>
</reference>
<comment type="caution">
    <text evidence="1">The sequence shown here is derived from an EMBL/GenBank/DDBJ whole genome shotgun (WGS) entry which is preliminary data.</text>
</comment>